<dbReference type="GO" id="GO:0046872">
    <property type="term" value="F:metal ion binding"/>
    <property type="evidence" value="ECO:0007669"/>
    <property type="project" value="UniProtKB-UniRule"/>
</dbReference>
<proteinExistence type="inferred from homology"/>
<dbReference type="Proteomes" id="UP000036958">
    <property type="component" value="Unassembled WGS sequence"/>
</dbReference>
<comment type="cofactor">
    <cofactor evidence="11">
        <name>Mg(2+)</name>
        <dbReference type="ChEBI" id="CHEBI:18420"/>
    </cofactor>
    <cofactor evidence="11">
        <name>Mn(2+)</name>
        <dbReference type="ChEBI" id="CHEBI:29035"/>
    </cofactor>
    <text evidence="11">Magnesium. Can also use manganese.</text>
</comment>
<keyword evidence="3 10" id="KW-0285">Flavoprotein</keyword>
<reference evidence="14" key="1">
    <citation type="submission" date="2015-07" db="EMBL/GenBank/DDBJ databases">
        <title>Genome sequencing of Sunxiuqinia dokdonensis strain SK.</title>
        <authorList>
            <person name="Ahn S."/>
            <person name="Kim B.-C."/>
        </authorList>
    </citation>
    <scope>NUCLEOTIDE SEQUENCE [LARGE SCALE GENOMIC DNA]</scope>
    <source>
        <strain evidence="14">SK</strain>
    </source>
</reference>
<dbReference type="PIRSF" id="PIRSF006268">
    <property type="entry name" value="ApbE"/>
    <property type="match status" value="1"/>
</dbReference>
<comment type="function">
    <text evidence="12">Flavin transferase that catalyzes the transfer of the FMN moiety of FAD and its covalent binding to the hydroxyl group of a threonine residue in a target flavoprotein.</text>
</comment>
<dbReference type="OrthoDB" id="9778595at2"/>
<keyword evidence="12" id="KW-1003">Cell membrane</keyword>
<evidence type="ECO:0000256" key="5">
    <source>
        <dbReference type="ARBA" id="ARBA00022723"/>
    </source>
</evidence>
<dbReference type="Gene3D" id="3.10.520.10">
    <property type="entry name" value="ApbE-like domains"/>
    <property type="match status" value="1"/>
</dbReference>
<protein>
    <recommendedName>
        <fullName evidence="2 10">FAD:protein FMN transferase</fullName>
        <ecNumber evidence="1 10">2.7.1.180</ecNumber>
    </recommendedName>
    <alternativeName>
        <fullName evidence="8 10">Flavin transferase</fullName>
    </alternativeName>
</protein>
<evidence type="ECO:0000256" key="11">
    <source>
        <dbReference type="PIRSR" id="PIRSR006268-2"/>
    </source>
</evidence>
<comment type="subcellular location">
    <subcellularLocation>
        <location evidence="12">Cell inner membrane</location>
        <topology evidence="12">Lipid-anchor</topology>
        <orientation evidence="12">Periplasmic side</orientation>
    </subcellularLocation>
</comment>
<dbReference type="PATRIC" id="fig|1409788.3.peg.613"/>
<evidence type="ECO:0000256" key="8">
    <source>
        <dbReference type="ARBA" id="ARBA00031306"/>
    </source>
</evidence>
<keyword evidence="12" id="KW-0732">Signal</keyword>
<evidence type="ECO:0000256" key="9">
    <source>
        <dbReference type="ARBA" id="ARBA00048540"/>
    </source>
</evidence>
<keyword evidence="7 10" id="KW-0460">Magnesium</keyword>
<keyword evidence="6 10" id="KW-0274">FAD</keyword>
<dbReference type="AlphaFoldDB" id="A0A0L8VDT9"/>
<accession>A0A0L8VDT9</accession>
<dbReference type="InterPro" id="IPR003374">
    <property type="entry name" value="ApbE-like_sf"/>
</dbReference>
<keyword evidence="12" id="KW-0449">Lipoprotein</keyword>
<feature type="binding site" evidence="11">
    <location>
        <position position="280"/>
    </location>
    <ligand>
        <name>Mg(2+)</name>
        <dbReference type="ChEBI" id="CHEBI:18420"/>
    </ligand>
</feature>
<dbReference type="PANTHER" id="PTHR30040">
    <property type="entry name" value="THIAMINE BIOSYNTHESIS LIPOPROTEIN APBE"/>
    <property type="match status" value="1"/>
</dbReference>
<keyword evidence="12" id="KW-0997">Cell inner membrane</keyword>
<dbReference type="GO" id="GO:0005886">
    <property type="term" value="C:plasma membrane"/>
    <property type="evidence" value="ECO:0007669"/>
    <property type="project" value="UniProtKB-SubCell"/>
</dbReference>
<dbReference type="PROSITE" id="PS51257">
    <property type="entry name" value="PROKAR_LIPOPROTEIN"/>
    <property type="match status" value="1"/>
</dbReference>
<evidence type="ECO:0000256" key="3">
    <source>
        <dbReference type="ARBA" id="ARBA00022630"/>
    </source>
</evidence>
<dbReference type="STRING" id="1409788.NC99_05980"/>
<dbReference type="PANTHER" id="PTHR30040:SF2">
    <property type="entry name" value="FAD:PROTEIN FMN TRANSFERASE"/>
    <property type="match status" value="1"/>
</dbReference>
<evidence type="ECO:0000256" key="6">
    <source>
        <dbReference type="ARBA" id="ARBA00022827"/>
    </source>
</evidence>
<sequence length="334" mass="37382">MKRLYFLAILFVILSSCQQTAEYISNEGFVYGTIYHVTYESPNGKDLQKGMEAVMNELNRSMSTFDSTSTISKVNKNETTKLDEHFLKVFNRAQEISEITDGAFDVTVAPMVNIWGFGFKNKEEVTVELIDSLKAIVGYQKVWIENDQLVKAHPNTMLDASAIAKGFACDLVANYLSKQGCKNYMVEIGGEVVAKGKNAKGNYWSIGISKPDDNDFFTEQKLKAIVELKERALATSGNYRNFYIENGVKYAHTIDPRTGYPVQHSLLSTTVLADDCMTADAFATAFMVSGLDKSIAIAEGDHNIDVYFIYSDDEGNFKTYVSPGFKKLLKKEFE</sequence>
<name>A0A0L8VDT9_9BACT</name>
<gene>
    <name evidence="13" type="ORF">NC99_05980</name>
</gene>
<keyword evidence="5 10" id="KW-0479">Metal-binding</keyword>
<evidence type="ECO:0000256" key="1">
    <source>
        <dbReference type="ARBA" id="ARBA00011955"/>
    </source>
</evidence>
<evidence type="ECO:0000256" key="4">
    <source>
        <dbReference type="ARBA" id="ARBA00022679"/>
    </source>
</evidence>
<feature type="signal peptide" evidence="12">
    <location>
        <begin position="1"/>
        <end position="21"/>
    </location>
</feature>
<keyword evidence="14" id="KW-1185">Reference proteome</keyword>
<feature type="chain" id="PRO_5005962022" description="FAD:protein FMN transferase" evidence="12">
    <location>
        <begin position="22"/>
        <end position="334"/>
    </location>
</feature>
<evidence type="ECO:0000256" key="7">
    <source>
        <dbReference type="ARBA" id="ARBA00022842"/>
    </source>
</evidence>
<evidence type="ECO:0000256" key="10">
    <source>
        <dbReference type="PIRNR" id="PIRNR006268"/>
    </source>
</evidence>
<evidence type="ECO:0000256" key="2">
    <source>
        <dbReference type="ARBA" id="ARBA00016337"/>
    </source>
</evidence>
<feature type="binding site" evidence="11">
    <location>
        <position position="162"/>
    </location>
    <ligand>
        <name>Mg(2+)</name>
        <dbReference type="ChEBI" id="CHEBI:18420"/>
    </ligand>
</feature>
<dbReference type="EMBL" id="LGIA01000024">
    <property type="protein sequence ID" value="KOH46621.1"/>
    <property type="molecule type" value="Genomic_DNA"/>
</dbReference>
<evidence type="ECO:0000313" key="14">
    <source>
        <dbReference type="Proteomes" id="UP000036958"/>
    </source>
</evidence>
<dbReference type="RefSeq" id="WP_053179574.1">
    <property type="nucleotide sequence ID" value="NZ_LGIA01000024.1"/>
</dbReference>
<dbReference type="Pfam" id="PF02424">
    <property type="entry name" value="ApbE"/>
    <property type="match status" value="1"/>
</dbReference>
<comment type="caution">
    <text evidence="13">The sequence shown here is derived from an EMBL/GenBank/DDBJ whole genome shotgun (WGS) entry which is preliminary data.</text>
</comment>
<dbReference type="EC" id="2.7.1.180" evidence="1 10"/>
<dbReference type="InterPro" id="IPR024932">
    <property type="entry name" value="ApbE"/>
</dbReference>
<dbReference type="GO" id="GO:0016740">
    <property type="term" value="F:transferase activity"/>
    <property type="evidence" value="ECO:0007669"/>
    <property type="project" value="UniProtKB-UniRule"/>
</dbReference>
<comment type="similarity">
    <text evidence="10 12">Belongs to the ApbE family.</text>
</comment>
<keyword evidence="12" id="KW-0472">Membrane</keyword>
<comment type="catalytic activity">
    <reaction evidence="9 10 12">
        <text>L-threonyl-[protein] + FAD = FMN-L-threonyl-[protein] + AMP + H(+)</text>
        <dbReference type="Rhea" id="RHEA:36847"/>
        <dbReference type="Rhea" id="RHEA-COMP:11060"/>
        <dbReference type="Rhea" id="RHEA-COMP:11061"/>
        <dbReference type="ChEBI" id="CHEBI:15378"/>
        <dbReference type="ChEBI" id="CHEBI:30013"/>
        <dbReference type="ChEBI" id="CHEBI:57692"/>
        <dbReference type="ChEBI" id="CHEBI:74257"/>
        <dbReference type="ChEBI" id="CHEBI:456215"/>
        <dbReference type="EC" id="2.7.1.180"/>
    </reaction>
</comment>
<evidence type="ECO:0000256" key="12">
    <source>
        <dbReference type="RuleBase" id="RU363002"/>
    </source>
</evidence>
<dbReference type="SUPFAM" id="SSF143631">
    <property type="entry name" value="ApbE-like"/>
    <property type="match status" value="1"/>
</dbReference>
<evidence type="ECO:0000313" key="13">
    <source>
        <dbReference type="EMBL" id="KOH46621.1"/>
    </source>
</evidence>
<organism evidence="13 14">
    <name type="scientific">Sunxiuqinia dokdonensis</name>
    <dbReference type="NCBI Taxonomy" id="1409788"/>
    <lineage>
        <taxon>Bacteria</taxon>
        <taxon>Pseudomonadati</taxon>
        <taxon>Bacteroidota</taxon>
        <taxon>Bacteroidia</taxon>
        <taxon>Marinilabiliales</taxon>
        <taxon>Prolixibacteraceae</taxon>
        <taxon>Sunxiuqinia</taxon>
    </lineage>
</organism>
<keyword evidence="4 10" id="KW-0808">Transferase</keyword>
<feature type="binding site" evidence="11">
    <location>
        <position position="284"/>
    </location>
    <ligand>
        <name>Mg(2+)</name>
        <dbReference type="ChEBI" id="CHEBI:18420"/>
    </ligand>
</feature>